<evidence type="ECO:0008006" key="3">
    <source>
        <dbReference type="Google" id="ProtNLM"/>
    </source>
</evidence>
<feature type="compositionally biased region" description="Low complexity" evidence="1">
    <location>
        <begin position="340"/>
        <end position="349"/>
    </location>
</feature>
<feature type="region of interest" description="Disordered" evidence="1">
    <location>
        <begin position="317"/>
        <end position="367"/>
    </location>
</feature>
<evidence type="ECO:0000256" key="1">
    <source>
        <dbReference type="SAM" id="MobiDB-lite"/>
    </source>
</evidence>
<dbReference type="AlphaFoldDB" id="A0A0G4FI60"/>
<sequence>MEQAYGIGVCSLSPSYINEKIEKAIENSVVYVEREREIEQRRKQRRREEDGEEVDWLPYEYKSPDMAVSSAANIERGPPDRQKKEAKQRFGCHDCLKVIEASPEAPVLMEVVVQQWQGWPDPFGPPRLWAQVSVRCAACAEWVDRKAEEDRIVAEELREYDRQQAEQLVKQSQKRQAETNRERQSQQKKRLASEAAKESEGGEGVIVKLGKLRLPRLKALCQANSVLLGGSKDQLVERLLSVYRYGNLRCCPKCGSRKFEFQHDGESPTPFALRCKHMKGMGRHCGFEQTLSKLTAKLRDTTEKDLAGVGIQLSESDDVVAPGPPAAAAAPAPEPPAGPAPAVTAPQGGLPSRFFVKHDASSSSSRS</sequence>
<protein>
    <recommendedName>
        <fullName evidence="3">SAP domain-containing protein</fullName>
    </recommendedName>
</protein>
<gene>
    <name evidence="2" type="ORF">Cvel_17130</name>
</gene>
<accession>A0A0G4FI60</accession>
<feature type="region of interest" description="Disordered" evidence="1">
    <location>
        <begin position="168"/>
        <end position="196"/>
    </location>
</feature>
<dbReference type="EMBL" id="CDMZ01000387">
    <property type="protein sequence ID" value="CEM13184.1"/>
    <property type="molecule type" value="Genomic_DNA"/>
</dbReference>
<reference evidence="2" key="1">
    <citation type="submission" date="2014-11" db="EMBL/GenBank/DDBJ databases">
        <authorList>
            <person name="Otto D Thomas"/>
            <person name="Naeem Raeece"/>
        </authorList>
    </citation>
    <scope>NUCLEOTIDE SEQUENCE</scope>
</reference>
<dbReference type="Gene3D" id="3.90.640.80">
    <property type="match status" value="1"/>
</dbReference>
<organism evidence="2">
    <name type="scientific">Chromera velia CCMP2878</name>
    <dbReference type="NCBI Taxonomy" id="1169474"/>
    <lineage>
        <taxon>Eukaryota</taxon>
        <taxon>Sar</taxon>
        <taxon>Alveolata</taxon>
        <taxon>Colpodellida</taxon>
        <taxon>Chromeraceae</taxon>
        <taxon>Chromera</taxon>
    </lineage>
</organism>
<dbReference type="VEuPathDB" id="CryptoDB:Cvel_17130"/>
<proteinExistence type="predicted"/>
<evidence type="ECO:0000313" key="2">
    <source>
        <dbReference type="EMBL" id="CEM13184.1"/>
    </source>
</evidence>
<name>A0A0G4FI60_9ALVE</name>
<feature type="compositionally biased region" description="Basic and acidic residues" evidence="1">
    <location>
        <begin position="175"/>
        <end position="196"/>
    </location>
</feature>